<proteinExistence type="predicted"/>
<dbReference type="PROSITE" id="PS51128">
    <property type="entry name" value="ZF_DKSA_2"/>
    <property type="match status" value="1"/>
</dbReference>
<dbReference type="Proteomes" id="UP000633601">
    <property type="component" value="Unassembled WGS sequence"/>
</dbReference>
<keyword evidence="1" id="KW-0479">Metal-binding</keyword>
<sequence length="142" mass="14798">MTDTGNPGSGETSRSPAATRAHEARDAVVRARLLALRDEAQARREALRGEVAGIVEASKDSNADDEHDPDGATIAFERAQVGALQRLAEQQSAEAEAALARLDAGTYGTCGTCGRPVGDARLAARPTARQCIACASARRAAR</sequence>
<evidence type="ECO:0000313" key="7">
    <source>
        <dbReference type="EMBL" id="MBD7998403.1"/>
    </source>
</evidence>
<keyword evidence="8" id="KW-1185">Reference proteome</keyword>
<keyword evidence="2" id="KW-0863">Zinc-finger</keyword>
<feature type="compositionally biased region" description="Polar residues" evidence="5">
    <location>
        <begin position="1"/>
        <end position="16"/>
    </location>
</feature>
<keyword evidence="3" id="KW-0862">Zinc</keyword>
<evidence type="ECO:0000256" key="2">
    <source>
        <dbReference type="ARBA" id="ARBA00022771"/>
    </source>
</evidence>
<feature type="region of interest" description="Disordered" evidence="5">
    <location>
        <begin position="1"/>
        <end position="24"/>
    </location>
</feature>
<dbReference type="SUPFAM" id="SSF57716">
    <property type="entry name" value="Glucocorticoid receptor-like (DNA-binding domain)"/>
    <property type="match status" value="1"/>
</dbReference>
<dbReference type="RefSeq" id="WP_191790113.1">
    <property type="nucleotide sequence ID" value="NZ_JACSQE010000005.1"/>
</dbReference>
<evidence type="ECO:0000256" key="4">
    <source>
        <dbReference type="PROSITE-ProRule" id="PRU00510"/>
    </source>
</evidence>
<dbReference type="InterPro" id="IPR000962">
    <property type="entry name" value="Znf_DskA_TraR"/>
</dbReference>
<evidence type="ECO:0000313" key="8">
    <source>
        <dbReference type="Proteomes" id="UP000633601"/>
    </source>
</evidence>
<feature type="domain" description="Zinc finger DksA/TraR C4-type" evidence="6">
    <location>
        <begin position="105"/>
        <end position="137"/>
    </location>
</feature>
<gene>
    <name evidence="7" type="ORF">H9640_07560</name>
</gene>
<evidence type="ECO:0000256" key="5">
    <source>
        <dbReference type="SAM" id="MobiDB-lite"/>
    </source>
</evidence>
<dbReference type="EMBL" id="JACSQE010000005">
    <property type="protein sequence ID" value="MBD7998403.1"/>
    <property type="molecule type" value="Genomic_DNA"/>
</dbReference>
<feature type="zinc finger region" description="dksA C4-type" evidence="4">
    <location>
        <begin position="110"/>
        <end position="134"/>
    </location>
</feature>
<name>A0ABR8V0S5_9CELL</name>
<protein>
    <submittedName>
        <fullName evidence="7">TraR/DksA C4-type zinc finger protein</fullName>
    </submittedName>
</protein>
<evidence type="ECO:0000259" key="6">
    <source>
        <dbReference type="Pfam" id="PF01258"/>
    </source>
</evidence>
<dbReference type="Pfam" id="PF01258">
    <property type="entry name" value="zf-dskA_traR"/>
    <property type="match status" value="1"/>
</dbReference>
<evidence type="ECO:0000256" key="3">
    <source>
        <dbReference type="ARBA" id="ARBA00022833"/>
    </source>
</evidence>
<organism evidence="7 8">
    <name type="scientific">Oerskovia gallyi</name>
    <dbReference type="NCBI Taxonomy" id="2762226"/>
    <lineage>
        <taxon>Bacteria</taxon>
        <taxon>Bacillati</taxon>
        <taxon>Actinomycetota</taxon>
        <taxon>Actinomycetes</taxon>
        <taxon>Micrococcales</taxon>
        <taxon>Cellulomonadaceae</taxon>
        <taxon>Oerskovia</taxon>
    </lineage>
</organism>
<dbReference type="Gene3D" id="1.20.120.910">
    <property type="entry name" value="DksA, coiled-coil domain"/>
    <property type="match status" value="1"/>
</dbReference>
<evidence type="ECO:0000256" key="1">
    <source>
        <dbReference type="ARBA" id="ARBA00022723"/>
    </source>
</evidence>
<accession>A0ABR8V0S5</accession>
<reference evidence="7 8" key="1">
    <citation type="submission" date="2020-08" db="EMBL/GenBank/DDBJ databases">
        <title>A Genomic Blueprint of the Chicken Gut Microbiome.</title>
        <authorList>
            <person name="Gilroy R."/>
            <person name="Ravi A."/>
            <person name="Getino M."/>
            <person name="Pursley I."/>
            <person name="Horton D.L."/>
            <person name="Alikhan N.-F."/>
            <person name="Baker D."/>
            <person name="Gharbi K."/>
            <person name="Hall N."/>
            <person name="Watson M."/>
            <person name="Adriaenssens E.M."/>
            <person name="Foster-Nyarko E."/>
            <person name="Jarju S."/>
            <person name="Secka A."/>
            <person name="Antonio M."/>
            <person name="Oren A."/>
            <person name="Chaudhuri R."/>
            <person name="La Ragione R.M."/>
            <person name="Hildebrand F."/>
            <person name="Pallen M.J."/>
        </authorList>
    </citation>
    <scope>NUCLEOTIDE SEQUENCE [LARGE SCALE GENOMIC DNA]</scope>
    <source>
        <strain evidence="7 8">Sa2CUA8</strain>
    </source>
</reference>
<dbReference type="PANTHER" id="PTHR33823">
    <property type="entry name" value="RNA POLYMERASE-BINDING TRANSCRIPTION FACTOR DKSA-RELATED"/>
    <property type="match status" value="1"/>
</dbReference>
<comment type="caution">
    <text evidence="7">The sequence shown here is derived from an EMBL/GenBank/DDBJ whole genome shotgun (WGS) entry which is preliminary data.</text>
</comment>